<proteinExistence type="predicted"/>
<evidence type="ECO:0000256" key="3">
    <source>
        <dbReference type="ARBA" id="ARBA00022827"/>
    </source>
</evidence>
<keyword evidence="4" id="KW-0521">NADP</keyword>
<reference evidence="7 8" key="1">
    <citation type="submission" date="2013-11" db="EMBL/GenBank/DDBJ databases">
        <title>Single cell genomics of uncultured Tannerella BU063 (oral taxon 286).</title>
        <authorList>
            <person name="Beall C.J."/>
            <person name="Campbell A.G."/>
            <person name="Griffen A.L."/>
            <person name="Podar M."/>
            <person name="Leys E.J."/>
        </authorList>
    </citation>
    <scope>NUCLEOTIDE SEQUENCE [LARGE SCALE GENOMIC DNA]</scope>
    <source>
        <strain evidence="7">Cell 2</strain>
    </source>
</reference>
<evidence type="ECO:0000259" key="6">
    <source>
        <dbReference type="Pfam" id="PF01593"/>
    </source>
</evidence>
<evidence type="ECO:0000256" key="4">
    <source>
        <dbReference type="ARBA" id="ARBA00022857"/>
    </source>
</evidence>
<dbReference type="PANTHER" id="PTHR46091">
    <property type="entry name" value="BLR7054 PROTEIN"/>
    <property type="match status" value="1"/>
</dbReference>
<evidence type="ECO:0000256" key="5">
    <source>
        <dbReference type="ARBA" id="ARBA00023027"/>
    </source>
</evidence>
<dbReference type="EMBL" id="AYUF01000279">
    <property type="protein sequence ID" value="ETK02936.1"/>
    <property type="molecule type" value="Genomic_DNA"/>
</dbReference>
<keyword evidence="3" id="KW-0274">FAD</keyword>
<dbReference type="PRINTS" id="PR00420">
    <property type="entry name" value="RNGMNOXGNASE"/>
</dbReference>
<dbReference type="Pfam" id="PF01593">
    <property type="entry name" value="Amino_oxidase"/>
    <property type="match status" value="1"/>
</dbReference>
<dbReference type="InterPro" id="IPR052206">
    <property type="entry name" value="Retinol_saturase"/>
</dbReference>
<evidence type="ECO:0000313" key="7">
    <source>
        <dbReference type="EMBL" id="ETK02936.1"/>
    </source>
</evidence>
<evidence type="ECO:0000313" key="8">
    <source>
        <dbReference type="Proteomes" id="UP000018837"/>
    </source>
</evidence>
<organism evidence="7 8">
    <name type="scientific">Tannerella sp. oral taxon BU063 isolate Cell 2</name>
    <dbReference type="NCBI Taxonomy" id="1411148"/>
    <lineage>
        <taxon>Bacteria</taxon>
        <taxon>Pseudomonadati</taxon>
        <taxon>Bacteroidota</taxon>
        <taxon>Bacteroidia</taxon>
        <taxon>Bacteroidales</taxon>
        <taxon>Tannerellaceae</taxon>
        <taxon>Tannerella</taxon>
    </lineage>
</organism>
<dbReference type="InterPro" id="IPR002937">
    <property type="entry name" value="Amino_oxidase"/>
</dbReference>
<dbReference type="SUPFAM" id="SSF51905">
    <property type="entry name" value="FAD/NAD(P)-binding domain"/>
    <property type="match status" value="1"/>
</dbReference>
<keyword evidence="1" id="KW-0285">Flavoprotein</keyword>
<dbReference type="GO" id="GO:0016491">
    <property type="term" value="F:oxidoreductase activity"/>
    <property type="evidence" value="ECO:0007669"/>
    <property type="project" value="InterPro"/>
</dbReference>
<name>W2C8Y9_9BACT</name>
<sequence length="497" mass="55576">MHDIIIIGSGLGGLASGAILARHGMSVCVLEQHTQVGGCLQSFRRGGATFDTGFHCVGGLRPGEVLHPYFRHLRLLDLPWVQMDEACFEEIHIGDDVYAFAQGRERFIETLAERFPAERAGLDAFMDMLESTGHSLAHLFDDADTARAHTRERFGQSAYAFLQRTITDPRLRSVLSGASMKMELHADALPLYTFAQINNSYIQSAWRLRGGGEPIVRRLVEQIEQAGGTVRTHARVTRLIAADGRLTAAELSDGERVEGRTFISDIHPALTVGLIPSDSGLLRRVYRQRIESLRNTFGFFTLHVHAPDTPIPYLNRNVSIYDGYESLWHNDRSEISPSYLISCRPPDTPDSRTVTTLDVLHPITPRINSLLAWDTKHYAQNPRYNAWKSVSAELCEQRLREHVALPPGFTIERVTTSTPRTYHRYTGTPYGSAYGIRRDCHDMPRTLLSPRTPIPNLLQTGQSVNVHGVLGVTVTAFLTSAELLGRETIRRMLVGEE</sequence>
<keyword evidence="2" id="KW-0732">Signal</keyword>
<evidence type="ECO:0000256" key="1">
    <source>
        <dbReference type="ARBA" id="ARBA00022630"/>
    </source>
</evidence>
<dbReference type="InterPro" id="IPR036188">
    <property type="entry name" value="FAD/NAD-bd_sf"/>
</dbReference>
<dbReference type="Gene3D" id="3.50.50.60">
    <property type="entry name" value="FAD/NAD(P)-binding domain"/>
    <property type="match status" value="2"/>
</dbReference>
<dbReference type="PANTHER" id="PTHR46091:SF3">
    <property type="entry name" value="AMINE OXIDASE DOMAIN-CONTAINING PROTEIN"/>
    <property type="match status" value="1"/>
</dbReference>
<dbReference type="AlphaFoldDB" id="W2C8Y9"/>
<comment type="caution">
    <text evidence="7">The sequence shown here is derived from an EMBL/GenBank/DDBJ whole genome shotgun (WGS) entry which is preliminary data.</text>
</comment>
<dbReference type="PATRIC" id="fig|1411148.3.peg.115"/>
<protein>
    <recommendedName>
        <fullName evidence="6">Amine oxidase domain-containing protein</fullName>
    </recommendedName>
</protein>
<evidence type="ECO:0000256" key="2">
    <source>
        <dbReference type="ARBA" id="ARBA00022729"/>
    </source>
</evidence>
<gene>
    <name evidence="7" type="ORF">N425_01625</name>
</gene>
<feature type="domain" description="Amine oxidase" evidence="6">
    <location>
        <begin position="11"/>
        <end position="264"/>
    </location>
</feature>
<dbReference type="Proteomes" id="UP000018837">
    <property type="component" value="Unassembled WGS sequence"/>
</dbReference>
<keyword evidence="5" id="KW-0520">NAD</keyword>
<accession>W2C8Y9</accession>